<protein>
    <recommendedName>
        <fullName evidence="8">Peptidase M20 dimerisation domain-containing protein</fullName>
    </recommendedName>
</protein>
<dbReference type="GO" id="GO:0016810">
    <property type="term" value="F:hydrolase activity, acting on carbon-nitrogen (but not peptide) bonds"/>
    <property type="evidence" value="ECO:0007669"/>
    <property type="project" value="UniProtKB-ARBA"/>
</dbReference>
<name>A0A8S0X7J8_CYCAE</name>
<dbReference type="OrthoDB" id="3064516at2759"/>
<keyword evidence="2" id="KW-0645">Protease</keyword>
<evidence type="ECO:0000256" key="6">
    <source>
        <dbReference type="PIRSR" id="PIRSR037217-1"/>
    </source>
</evidence>
<comment type="similarity">
    <text evidence="1">Belongs to the peptidase M20A family.</text>
</comment>
<keyword evidence="10" id="KW-1185">Reference proteome</keyword>
<dbReference type="GO" id="GO:0043605">
    <property type="term" value="P:amide catabolic process"/>
    <property type="evidence" value="ECO:0007669"/>
    <property type="project" value="UniProtKB-ARBA"/>
</dbReference>
<reference evidence="9 10" key="1">
    <citation type="submission" date="2020-01" db="EMBL/GenBank/DDBJ databases">
        <authorList>
            <person name="Gupta K D."/>
        </authorList>
    </citation>
    <scope>NUCLEOTIDE SEQUENCE [LARGE SCALE GENOMIC DNA]</scope>
</reference>
<dbReference type="InterPro" id="IPR011650">
    <property type="entry name" value="Peptidase_M20_dimer"/>
</dbReference>
<evidence type="ECO:0000313" key="9">
    <source>
        <dbReference type="EMBL" id="CAA7269792.1"/>
    </source>
</evidence>
<keyword evidence="3 7" id="KW-0479">Metal-binding</keyword>
<accession>A0A8S0X7J8</accession>
<dbReference type="InterPro" id="IPR002933">
    <property type="entry name" value="Peptidase_M20"/>
</dbReference>
<evidence type="ECO:0000256" key="7">
    <source>
        <dbReference type="PIRSR" id="PIRSR037217-2"/>
    </source>
</evidence>
<dbReference type="GO" id="GO:0043604">
    <property type="term" value="P:amide biosynthetic process"/>
    <property type="evidence" value="ECO:0007669"/>
    <property type="project" value="UniProtKB-ARBA"/>
</dbReference>
<dbReference type="Pfam" id="PF01546">
    <property type="entry name" value="Peptidase_M20"/>
    <property type="match status" value="1"/>
</dbReference>
<dbReference type="GO" id="GO:0000328">
    <property type="term" value="C:fungal-type vacuole lumen"/>
    <property type="evidence" value="ECO:0007669"/>
    <property type="project" value="TreeGrafter"/>
</dbReference>
<feature type="domain" description="Peptidase M20 dimerisation" evidence="8">
    <location>
        <begin position="286"/>
        <end position="442"/>
    </location>
</feature>
<dbReference type="Pfam" id="PF07687">
    <property type="entry name" value="M20_dimer"/>
    <property type="match status" value="1"/>
</dbReference>
<dbReference type="PIRSF" id="PIRSF037217">
    <property type="entry name" value="Carboxypeptidase_S"/>
    <property type="match status" value="1"/>
</dbReference>
<dbReference type="FunFam" id="1.10.150.900:FF:000003">
    <property type="entry name" value="N-fatty-acyl-amino acid synthase/hydrolase PM20D1"/>
    <property type="match status" value="1"/>
</dbReference>
<comment type="caution">
    <text evidence="9">The sequence shown here is derived from an EMBL/GenBank/DDBJ whole genome shotgun (WGS) entry which is preliminary data.</text>
</comment>
<feature type="binding site" evidence="7">
    <location>
        <position position="267"/>
    </location>
    <ligand>
        <name>Zn(2+)</name>
        <dbReference type="ChEBI" id="CHEBI:29105"/>
        <label>2</label>
    </ligand>
</feature>
<evidence type="ECO:0000256" key="3">
    <source>
        <dbReference type="ARBA" id="ARBA00022723"/>
    </source>
</evidence>
<evidence type="ECO:0000256" key="2">
    <source>
        <dbReference type="ARBA" id="ARBA00022670"/>
    </source>
</evidence>
<keyword evidence="5 7" id="KW-0862">Zinc</keyword>
<dbReference type="PROSITE" id="PS00758">
    <property type="entry name" value="ARGE_DAPE_CPG2_1"/>
    <property type="match status" value="1"/>
</dbReference>
<dbReference type="InterPro" id="IPR001261">
    <property type="entry name" value="ArgE/DapE_CS"/>
</dbReference>
<dbReference type="GO" id="GO:0005576">
    <property type="term" value="C:extracellular region"/>
    <property type="evidence" value="ECO:0007669"/>
    <property type="project" value="UniProtKB-ARBA"/>
</dbReference>
<evidence type="ECO:0000259" key="8">
    <source>
        <dbReference type="Pfam" id="PF07687"/>
    </source>
</evidence>
<proteinExistence type="inferred from homology"/>
<dbReference type="Gene3D" id="1.10.150.900">
    <property type="match status" value="1"/>
</dbReference>
<dbReference type="GO" id="GO:0006629">
    <property type="term" value="P:lipid metabolic process"/>
    <property type="evidence" value="ECO:0007669"/>
    <property type="project" value="UniProtKB-ARBA"/>
</dbReference>
<dbReference type="Proteomes" id="UP000467700">
    <property type="component" value="Unassembled WGS sequence"/>
</dbReference>
<evidence type="ECO:0000313" key="10">
    <source>
        <dbReference type="Proteomes" id="UP000467700"/>
    </source>
</evidence>
<feature type="binding site" evidence="7">
    <location>
        <position position="204"/>
    </location>
    <ligand>
        <name>Zn(2+)</name>
        <dbReference type="ChEBI" id="CHEBI:29105"/>
        <label>1</label>
    </ligand>
</feature>
<dbReference type="GO" id="GO:1990845">
    <property type="term" value="P:adaptive thermogenesis"/>
    <property type="evidence" value="ECO:0007669"/>
    <property type="project" value="UniProtKB-ARBA"/>
</dbReference>
<organism evidence="9 10">
    <name type="scientific">Cyclocybe aegerita</name>
    <name type="common">Black poplar mushroom</name>
    <name type="synonym">Agrocybe aegerita</name>
    <dbReference type="NCBI Taxonomy" id="1973307"/>
    <lineage>
        <taxon>Eukaryota</taxon>
        <taxon>Fungi</taxon>
        <taxon>Dikarya</taxon>
        <taxon>Basidiomycota</taxon>
        <taxon>Agaricomycotina</taxon>
        <taxon>Agaricomycetes</taxon>
        <taxon>Agaricomycetidae</taxon>
        <taxon>Agaricales</taxon>
        <taxon>Agaricineae</taxon>
        <taxon>Bolbitiaceae</taxon>
        <taxon>Cyclocybe</taxon>
    </lineage>
</organism>
<dbReference type="EMBL" id="CACVBS010000080">
    <property type="protein sequence ID" value="CAA7269792.1"/>
    <property type="molecule type" value="Genomic_DNA"/>
</dbReference>
<feature type="binding site" evidence="7">
    <location>
        <position position="537"/>
    </location>
    <ligand>
        <name>Zn(2+)</name>
        <dbReference type="ChEBI" id="CHEBI:29105"/>
        <label>1</label>
    </ligand>
</feature>
<dbReference type="PANTHER" id="PTHR45962">
    <property type="entry name" value="N-FATTY-ACYL-AMINO ACID SYNTHASE/HYDROLASE PM20D1"/>
    <property type="match status" value="1"/>
</dbReference>
<feature type="active site" description="Proton acceptor" evidence="6">
    <location>
        <position position="238"/>
    </location>
</feature>
<gene>
    <name evidence="9" type="ORF">AAE3_LOCUS12013</name>
</gene>
<dbReference type="AlphaFoldDB" id="A0A8S0X7J8"/>
<keyword evidence="4" id="KW-0378">Hydrolase</keyword>
<feature type="binding site" evidence="7">
    <location>
        <position position="239"/>
    </location>
    <ligand>
        <name>Zn(2+)</name>
        <dbReference type="ChEBI" id="CHEBI:29105"/>
        <label>1</label>
    </ligand>
</feature>
<evidence type="ECO:0000256" key="1">
    <source>
        <dbReference type="ARBA" id="ARBA00006247"/>
    </source>
</evidence>
<feature type="active site" evidence="6">
    <location>
        <position position="173"/>
    </location>
</feature>
<dbReference type="FunFam" id="3.40.630.10:FF:000027">
    <property type="entry name" value="N-fatty-acyl-amino acid synthase/hydrolase PM20D1"/>
    <property type="match status" value="1"/>
</dbReference>
<dbReference type="GO" id="GO:0046872">
    <property type="term" value="F:metal ion binding"/>
    <property type="evidence" value="ECO:0007669"/>
    <property type="project" value="UniProtKB-KW"/>
</dbReference>
<dbReference type="CDD" id="cd05674">
    <property type="entry name" value="M20_yscS"/>
    <property type="match status" value="1"/>
</dbReference>
<evidence type="ECO:0000256" key="5">
    <source>
        <dbReference type="ARBA" id="ARBA00022833"/>
    </source>
</evidence>
<feature type="binding site" evidence="7">
    <location>
        <position position="171"/>
    </location>
    <ligand>
        <name>Zn(2+)</name>
        <dbReference type="ChEBI" id="CHEBI:29105"/>
        <label>2</label>
    </ligand>
</feature>
<dbReference type="InterPro" id="IPR017141">
    <property type="entry name" value="Pept_M20_carboxypep"/>
</dbReference>
<dbReference type="PANTHER" id="PTHR45962:SF1">
    <property type="entry name" value="N-FATTY-ACYL-AMINO ACID SYNTHASE_HYDROLASE PM20D1"/>
    <property type="match status" value="1"/>
</dbReference>
<feature type="binding site" evidence="7">
    <location>
        <position position="204"/>
    </location>
    <ligand>
        <name>Zn(2+)</name>
        <dbReference type="ChEBI" id="CHEBI:29105"/>
        <label>2</label>
    </ligand>
</feature>
<dbReference type="SUPFAM" id="SSF53187">
    <property type="entry name" value="Zn-dependent exopeptidases"/>
    <property type="match status" value="1"/>
</dbReference>
<dbReference type="GO" id="GO:0004181">
    <property type="term" value="F:metallocarboxypeptidase activity"/>
    <property type="evidence" value="ECO:0007669"/>
    <property type="project" value="InterPro"/>
</dbReference>
<sequence>MFFERANGDPLLLQPVKTTQKYQFKWFHILVAALTILGLKFLVMPAHDAVSTVYYSRHRTVQRRQEGVCPQPQPPAQASNISAFVDAPGFASEAATRLAGAIQIPTVTFDDMGPAGEDERWAPFEDLHAYLRTTFPAVHSDLELTVIAGYSLVYTWPGSVENAGPLMLTGHLDVVPVTALDRWTYPPFSGTIDEEWIHGRGAWDCKNSVIGILTAVEHLITIGWKPRRTIILAFGQDEEISGPRGAANIGKHLEAQYGKHGIALLVDEGGSGLNTVYGSQFALPGVAEKGYINVEIDVDMAGGHSSVPPAHTSIGILSKIVSAIEDASVFQPHIEITSPIWSYLECVARHGDASQTPSWITDAISSSNPDLNEVANRFAETSLGNRYLVQTSKAATIFNAGLKSNALAENAHALFNTRIEIFSSPPEVQESYFGLIQPIAEEYSLLLNGDRVSEGATIGNITIEWNKSMNPSPIAPSTIASEGWDIFSRAVQATFGEEVITAPSAMTGNTDTRHYWNLSENIYRWSPNRVGTTLGIHTVDERIKIVTHVEGIKFYTELILQSDARA</sequence>
<dbReference type="InterPro" id="IPR047177">
    <property type="entry name" value="Pept_M20A"/>
</dbReference>
<dbReference type="GO" id="GO:0006520">
    <property type="term" value="P:amino acid metabolic process"/>
    <property type="evidence" value="ECO:0007669"/>
    <property type="project" value="UniProtKB-ARBA"/>
</dbReference>
<dbReference type="Gene3D" id="3.40.630.10">
    <property type="entry name" value="Zn peptidases"/>
    <property type="match status" value="1"/>
</dbReference>
<dbReference type="GO" id="GO:0051603">
    <property type="term" value="P:proteolysis involved in protein catabolic process"/>
    <property type="evidence" value="ECO:0007669"/>
    <property type="project" value="TreeGrafter"/>
</dbReference>
<evidence type="ECO:0000256" key="4">
    <source>
        <dbReference type="ARBA" id="ARBA00022801"/>
    </source>
</evidence>